<comment type="caution">
    <text evidence="2">The sequence shown here is derived from an EMBL/GenBank/DDBJ whole genome shotgun (WGS) entry which is preliminary data.</text>
</comment>
<dbReference type="OrthoDB" id="5766000at2"/>
<evidence type="ECO:0000256" key="1">
    <source>
        <dbReference type="SAM" id="Phobius"/>
    </source>
</evidence>
<reference evidence="2 3" key="2">
    <citation type="submission" date="2018-05" db="EMBL/GenBank/DDBJ databases">
        <authorList>
            <person name="Lanie J.A."/>
            <person name="Ng W.-L."/>
            <person name="Kazmierczak K.M."/>
            <person name="Andrzejewski T.M."/>
            <person name="Davidsen T.M."/>
            <person name="Wayne K.J."/>
            <person name="Tettelin H."/>
            <person name="Glass J.I."/>
            <person name="Rusch D."/>
            <person name="Podicherti R."/>
            <person name="Tsui H.-C.T."/>
            <person name="Winkler M.E."/>
        </authorList>
    </citation>
    <scope>NUCLEOTIDE SEQUENCE [LARGE SCALE GENOMIC DNA]</scope>
    <source>
        <strain evidence="2 3">C305</strain>
    </source>
</reference>
<gene>
    <name evidence="2" type="ORF">DIT68_00095</name>
</gene>
<dbReference type="InterPro" id="IPR025250">
    <property type="entry name" value="DUF4199"/>
</dbReference>
<keyword evidence="1" id="KW-1133">Transmembrane helix</keyword>
<proteinExistence type="predicted"/>
<feature type="transmembrane region" description="Helical" evidence="1">
    <location>
        <begin position="133"/>
        <end position="156"/>
    </location>
</feature>
<keyword evidence="1" id="KW-0812">Transmembrane</keyword>
<evidence type="ECO:0000313" key="2">
    <source>
        <dbReference type="EMBL" id="PWH86704.1"/>
    </source>
</evidence>
<reference evidence="2 3" key="1">
    <citation type="submission" date="2018-05" db="EMBL/GenBank/DDBJ databases">
        <title>Brumimicrobium oceani sp. nov., isolated from coastal sediment.</title>
        <authorList>
            <person name="Kou Y."/>
        </authorList>
    </citation>
    <scope>NUCLEOTIDE SEQUENCE [LARGE SCALE GENOMIC DNA]</scope>
    <source>
        <strain evidence="2 3">C305</strain>
    </source>
</reference>
<dbReference type="Pfam" id="PF13858">
    <property type="entry name" value="DUF4199"/>
    <property type="match status" value="1"/>
</dbReference>
<keyword evidence="1" id="KW-0472">Membrane</keyword>
<dbReference type="EMBL" id="QFRJ01000001">
    <property type="protein sequence ID" value="PWH86704.1"/>
    <property type="molecule type" value="Genomic_DNA"/>
</dbReference>
<dbReference type="AlphaFoldDB" id="A0A2U2XFY3"/>
<accession>A0A2U2XFY3</accession>
<keyword evidence="3" id="KW-1185">Reference proteome</keyword>
<feature type="transmembrane region" description="Helical" evidence="1">
    <location>
        <begin position="7"/>
        <end position="24"/>
    </location>
</feature>
<evidence type="ECO:0000313" key="3">
    <source>
        <dbReference type="Proteomes" id="UP000245370"/>
    </source>
</evidence>
<name>A0A2U2XFY3_9FLAO</name>
<sequence length="162" mass="18464">MEKIKLEIKWAVIFMITQLLWMLIEKLSGLHSTHIDQHMFWTNIFAIIAITIYVFALRDKKKSDYSGQMTYLQGLKSGIIISVIVAIFSPLTQWITATLITPEYFPNIIEYSVKEGHYDSVEDAQKYFNLKNYMVQSAVGALMMGIVTSAIVAAFVRTKSKG</sequence>
<protein>
    <submittedName>
        <fullName evidence="2">DUF4199 domain-containing protein</fullName>
    </submittedName>
</protein>
<feature type="transmembrane region" description="Helical" evidence="1">
    <location>
        <begin position="78"/>
        <end position="96"/>
    </location>
</feature>
<organism evidence="2 3">
    <name type="scientific">Brumimicrobium oceani</name>
    <dbReference type="NCBI Taxonomy" id="2100725"/>
    <lineage>
        <taxon>Bacteria</taxon>
        <taxon>Pseudomonadati</taxon>
        <taxon>Bacteroidota</taxon>
        <taxon>Flavobacteriia</taxon>
        <taxon>Flavobacteriales</taxon>
        <taxon>Crocinitomicaceae</taxon>
        <taxon>Brumimicrobium</taxon>
    </lineage>
</organism>
<feature type="transmembrane region" description="Helical" evidence="1">
    <location>
        <begin position="39"/>
        <end position="57"/>
    </location>
</feature>
<dbReference type="RefSeq" id="WP_109357786.1">
    <property type="nucleotide sequence ID" value="NZ_QFRJ01000001.1"/>
</dbReference>
<dbReference type="Proteomes" id="UP000245370">
    <property type="component" value="Unassembled WGS sequence"/>
</dbReference>